<accession>A0A3B1CR84</accession>
<dbReference type="EMBL" id="UOGA01000147">
    <property type="protein sequence ID" value="VAX19197.1"/>
    <property type="molecule type" value="Genomic_DNA"/>
</dbReference>
<evidence type="ECO:0000256" key="1">
    <source>
        <dbReference type="SAM" id="Coils"/>
    </source>
</evidence>
<sequence length="248" mass="28628">MKIDIRRVESKRTGMEKEMAQVSKSLQSVLSRFKQALKYRKTQREKLFDEAEKVARRRMETARILRDVVIKLDKTKSALARGSVKLSQTEKEESVLRGKYKELLMGRIPADVEDIDEILSDNGHGLERRKKMFLSRIEDTFAELDRKIAQIGRRKGELPATLEKYKKTVDYYERKSEILKKTLKMYKNELVNYDSEIADTIEQEELLLQEYTDFSERLGAVASIPGAMERLLEKNLGKAGANDSASSN</sequence>
<proteinExistence type="predicted"/>
<organism evidence="2">
    <name type="scientific">hydrothermal vent metagenome</name>
    <dbReference type="NCBI Taxonomy" id="652676"/>
    <lineage>
        <taxon>unclassified sequences</taxon>
        <taxon>metagenomes</taxon>
        <taxon>ecological metagenomes</taxon>
    </lineage>
</organism>
<reference evidence="2" key="1">
    <citation type="submission" date="2018-06" db="EMBL/GenBank/DDBJ databases">
        <authorList>
            <person name="Zhirakovskaya E."/>
        </authorList>
    </citation>
    <scope>NUCLEOTIDE SEQUENCE</scope>
</reference>
<protein>
    <submittedName>
        <fullName evidence="2">Uncharacterized protein</fullName>
    </submittedName>
</protein>
<dbReference type="AlphaFoldDB" id="A0A3B1CR84"/>
<keyword evidence="1" id="KW-0175">Coiled coil</keyword>
<feature type="coiled-coil region" evidence="1">
    <location>
        <begin position="169"/>
        <end position="203"/>
    </location>
</feature>
<evidence type="ECO:0000313" key="2">
    <source>
        <dbReference type="EMBL" id="VAX19197.1"/>
    </source>
</evidence>
<gene>
    <name evidence="2" type="ORF">MNBD_NITROSPINAE04-321</name>
</gene>
<name>A0A3B1CR84_9ZZZZ</name>